<feature type="region of interest" description="Disordered" evidence="2">
    <location>
        <begin position="34"/>
        <end position="55"/>
    </location>
</feature>
<proteinExistence type="predicted"/>
<protein>
    <submittedName>
        <fullName evidence="3">Uncharacterized protein</fullName>
    </submittedName>
</protein>
<keyword evidence="4" id="KW-1185">Reference proteome</keyword>
<reference evidence="3 4" key="1">
    <citation type="submission" date="2019-05" db="EMBL/GenBank/DDBJ databases">
        <title>Mikania micrantha, genome provides insights into the molecular mechanism of rapid growth.</title>
        <authorList>
            <person name="Liu B."/>
        </authorList>
    </citation>
    <scope>NUCLEOTIDE SEQUENCE [LARGE SCALE GENOMIC DNA]</scope>
    <source>
        <strain evidence="3">NLD-2019</strain>
        <tissue evidence="3">Leaf</tissue>
    </source>
</reference>
<dbReference type="PANTHER" id="PTHR31071:SF16">
    <property type="entry name" value="MYB-LIKE PROTEIN Z ISOFORM X1"/>
    <property type="match status" value="1"/>
</dbReference>
<dbReference type="InterPro" id="IPR043424">
    <property type="entry name" value="BLT-like"/>
</dbReference>
<dbReference type="EMBL" id="SZYD01000014">
    <property type="protein sequence ID" value="KAD4178191.1"/>
    <property type="molecule type" value="Genomic_DNA"/>
</dbReference>
<accession>A0A5N6MVG7</accession>
<evidence type="ECO:0000256" key="2">
    <source>
        <dbReference type="SAM" id="MobiDB-lite"/>
    </source>
</evidence>
<keyword evidence="1" id="KW-0175">Coiled coil</keyword>
<sequence length="528" mass="60963">MEIKNSEMPCKIRKRRFPTVSSSSFANNTLSQFLMDRTDSPPHSGKCVDKSDQMAGEEEGPAMVALRKSGIDDRVNEVVEKSISIASAERSRNKSRGSPGRVCVPEVINPHYRQSSSFMEKDNSFVGMPLTYVAKPFEGKLQPCDKIQTVTNVNGHPMEKPTHGLEEIKHSLTVSKELLKLLTHVWTTDSNHDHNYRTSISIASTLHHELKKARYHVNKLIQEQGSNQTSNQEPKEQDKIRVAVKTILHELETERKLRRQSERMNKKLGRELANTKSNLAKAMKKAESEKQATLILEQLCEKMAHSIEEDRVELEELKKESERVRFEMEEEREMLRVADVLREERVQMKLIDAKYEYEDKHKQMNVLVRDLEEVLAANNGSIDHIAPIILSWYQTTSCNNEESTNNSIWYENEKSRMMNEKNTLDEESRDLSWFENKVEVADDQTTNTQNEATRRNSDCIEWEFGVDMKTESENLIEWSEEKAALGLGSTKEYEDELERYKMIKDLRDRIVSGGFNLSHNTIELGSYM</sequence>
<dbReference type="PANTHER" id="PTHR31071">
    <property type="entry name" value="GB|AAF24581.1"/>
    <property type="match status" value="1"/>
</dbReference>
<dbReference type="Proteomes" id="UP000326396">
    <property type="component" value="Linkage Group LG4"/>
</dbReference>
<name>A0A5N6MVG7_9ASTR</name>
<organism evidence="3 4">
    <name type="scientific">Mikania micrantha</name>
    <name type="common">bitter vine</name>
    <dbReference type="NCBI Taxonomy" id="192012"/>
    <lineage>
        <taxon>Eukaryota</taxon>
        <taxon>Viridiplantae</taxon>
        <taxon>Streptophyta</taxon>
        <taxon>Embryophyta</taxon>
        <taxon>Tracheophyta</taxon>
        <taxon>Spermatophyta</taxon>
        <taxon>Magnoliopsida</taxon>
        <taxon>eudicotyledons</taxon>
        <taxon>Gunneridae</taxon>
        <taxon>Pentapetalae</taxon>
        <taxon>asterids</taxon>
        <taxon>campanulids</taxon>
        <taxon>Asterales</taxon>
        <taxon>Asteraceae</taxon>
        <taxon>Asteroideae</taxon>
        <taxon>Heliantheae alliance</taxon>
        <taxon>Eupatorieae</taxon>
        <taxon>Mikania</taxon>
    </lineage>
</organism>
<gene>
    <name evidence="3" type="ORF">E3N88_26782</name>
</gene>
<evidence type="ECO:0000313" key="4">
    <source>
        <dbReference type="Proteomes" id="UP000326396"/>
    </source>
</evidence>
<dbReference type="OrthoDB" id="1611869at2759"/>
<dbReference type="AlphaFoldDB" id="A0A5N6MVG7"/>
<evidence type="ECO:0000256" key="1">
    <source>
        <dbReference type="SAM" id="Coils"/>
    </source>
</evidence>
<feature type="compositionally biased region" description="Basic and acidic residues" evidence="2">
    <location>
        <begin position="36"/>
        <end position="52"/>
    </location>
</feature>
<feature type="coiled-coil region" evidence="1">
    <location>
        <begin position="258"/>
        <end position="334"/>
    </location>
</feature>
<evidence type="ECO:0000313" key="3">
    <source>
        <dbReference type="EMBL" id="KAD4178191.1"/>
    </source>
</evidence>
<comment type="caution">
    <text evidence="3">The sequence shown here is derived from an EMBL/GenBank/DDBJ whole genome shotgun (WGS) entry which is preliminary data.</text>
</comment>